<dbReference type="InterPro" id="IPR052566">
    <property type="entry name" value="Non-lysos_glucosylceramidase"/>
</dbReference>
<dbReference type="Pfam" id="PF04685">
    <property type="entry name" value="DUF608"/>
    <property type="match status" value="1"/>
</dbReference>
<evidence type="ECO:0000313" key="5">
    <source>
        <dbReference type="Proteomes" id="UP001337305"/>
    </source>
</evidence>
<feature type="chain" id="PRO_5046709313" evidence="1">
    <location>
        <begin position="20"/>
        <end position="922"/>
    </location>
</feature>
<dbReference type="SUPFAM" id="SSF48208">
    <property type="entry name" value="Six-hairpin glycosidases"/>
    <property type="match status" value="1"/>
</dbReference>
<reference evidence="4 5" key="1">
    <citation type="submission" date="2022-09" db="EMBL/GenBank/DDBJ databases">
        <title>Genome sequencing of Flavivirga sp. MEBiC05379.</title>
        <authorList>
            <person name="Oh H.-M."/>
            <person name="Kwon K.K."/>
            <person name="Park M.J."/>
            <person name="Yang S.-H."/>
        </authorList>
    </citation>
    <scope>NUCLEOTIDE SEQUENCE [LARGE SCALE GENOMIC DNA]</scope>
    <source>
        <strain evidence="4 5">MEBiC05379</strain>
    </source>
</reference>
<keyword evidence="1" id="KW-0732">Signal</keyword>
<feature type="domain" description="Glycosyl-hydrolase family 116 N-terminal" evidence="3">
    <location>
        <begin position="73"/>
        <end position="394"/>
    </location>
</feature>
<sequence length="922" mass="103969">MKRLIVFVIMLLGSSVGFSQVARELESKEVTEQSIENKDELLADYYKLSNEPGLLSRGQNTVYKGDHLGAIQFPVGGIGTGCIQYDGNAVPRYWQIFNNMGHGFIPNSFFAIRVKNQNDIKVRALQTEDVGPFKGMDALEATSEFPFLKYNFQDDIAVKVSMEVYNPFIPTNLKDSGIPAVFYQFTIKNPTDSELEISLLSSQQNAIGYSKIPIKHTENGFAYNFKASKDQKNVVGNTSRFYEGNRNSVATENGTKILYMEGNEDTNDEHFGQMALMLFEDKNAEGIASWTNEKSLYDSFSKKGSINGKDQTNISKDGNTWTGALNTSFVMQAGEKKVVNMALLWYFPNGKNGGFMDKWDGWGKGNWEGDGNQYASHWKHIKELTAYVRSNYKNLTQNSRSFSNTFYSTNLPHWLTERIGNQLGILKSRTFFHDKNGFVGMWEGTGGVDGSCAGNCNHVWHYAQSHARLFPELGRTIRNQTFNAIKENGQIPYRLPAGTPAFDGQCGDILGAYREYLLSPNSIWLKSQYPAIKKAMNYTINTHDTDKDGWLSDKPKHTTYDASMTGNPSFLSSLYLAALKASEKMAIAMNDIEQAKEWGSIAEKSAKRQDEKLWNGEYFIQVKGEKHATDYNDGCHSDQLLGQWWADQLGLGSLYPNYKIKSATEAVLKYNFKSNLKKHNQGHRTFALPEEAGMIATTWPNNDRPKYASGYSSEVWTTFEYTIGASLLKYNKIQDALTILRSGYNRYDGKLRTGYIGVWGNFGFSGNPFGDDECGQFYGRALSIWSVLLAAQGFEYNGPEQSIEFNPKWKPENHKSFFSTAEGWGRFSQKRKDNNEQVNILDIKYGALNLSKITLHSDSDKKGEVKLKLNGQNILTSVDKKKNRYELAFNETTLKIGDILEVIISIEKKNNVNPSSNSNKKR</sequence>
<feature type="signal peptide" evidence="1">
    <location>
        <begin position="1"/>
        <end position="19"/>
    </location>
</feature>
<proteinExistence type="predicted"/>
<dbReference type="PANTHER" id="PTHR12654:SF0">
    <property type="entry name" value="NON-LYSOSOMAL GLUCOSYLCERAMIDASE"/>
    <property type="match status" value="1"/>
</dbReference>
<name>A0ABU7XTA1_9FLAO</name>
<organism evidence="4 5">
    <name type="scientific">Flavivirga spongiicola</name>
    <dbReference type="NCBI Taxonomy" id="421621"/>
    <lineage>
        <taxon>Bacteria</taxon>
        <taxon>Pseudomonadati</taxon>
        <taxon>Bacteroidota</taxon>
        <taxon>Flavobacteriia</taxon>
        <taxon>Flavobacteriales</taxon>
        <taxon>Flavobacteriaceae</taxon>
        <taxon>Flavivirga</taxon>
    </lineage>
</organism>
<evidence type="ECO:0000259" key="2">
    <source>
        <dbReference type="Pfam" id="PF04685"/>
    </source>
</evidence>
<comment type="caution">
    <text evidence="4">The sequence shown here is derived from an EMBL/GenBank/DDBJ whole genome shotgun (WGS) entry which is preliminary data.</text>
</comment>
<evidence type="ECO:0000313" key="4">
    <source>
        <dbReference type="EMBL" id="MEF3833960.1"/>
    </source>
</evidence>
<protein>
    <submittedName>
        <fullName evidence="4">Non-lysosomal glucosylceramidase</fullName>
    </submittedName>
</protein>
<dbReference type="Pfam" id="PF12215">
    <property type="entry name" value="Glyco_hydr_116N"/>
    <property type="match status" value="1"/>
</dbReference>
<dbReference type="InterPro" id="IPR008928">
    <property type="entry name" value="6-hairpin_glycosidase_sf"/>
</dbReference>
<dbReference type="RefSeq" id="WP_303306298.1">
    <property type="nucleotide sequence ID" value="NZ_JAODOP010000004.1"/>
</dbReference>
<dbReference type="EMBL" id="JAODOP010000004">
    <property type="protein sequence ID" value="MEF3833960.1"/>
    <property type="molecule type" value="Genomic_DNA"/>
</dbReference>
<feature type="domain" description="Glycosyl-hydrolase family 116 catalytic region" evidence="2">
    <location>
        <begin position="503"/>
        <end position="786"/>
    </location>
</feature>
<evidence type="ECO:0000259" key="3">
    <source>
        <dbReference type="Pfam" id="PF12215"/>
    </source>
</evidence>
<dbReference type="Proteomes" id="UP001337305">
    <property type="component" value="Unassembled WGS sequence"/>
</dbReference>
<evidence type="ECO:0000256" key="1">
    <source>
        <dbReference type="SAM" id="SignalP"/>
    </source>
</evidence>
<accession>A0ABU7XTA1</accession>
<dbReference type="InterPro" id="IPR012341">
    <property type="entry name" value="6hp_glycosidase-like_sf"/>
</dbReference>
<gene>
    <name evidence="4" type="ORF">N1F79_12525</name>
</gene>
<dbReference type="PANTHER" id="PTHR12654">
    <property type="entry name" value="BILE ACID BETA-GLUCOSIDASE-RELATED"/>
    <property type="match status" value="1"/>
</dbReference>
<dbReference type="Gene3D" id="1.50.10.10">
    <property type="match status" value="1"/>
</dbReference>
<dbReference type="InterPro" id="IPR024462">
    <property type="entry name" value="GH116_N"/>
</dbReference>
<keyword evidence="5" id="KW-1185">Reference proteome</keyword>
<dbReference type="InterPro" id="IPR006775">
    <property type="entry name" value="GH116_catalytic"/>
</dbReference>